<evidence type="ECO:0000256" key="1">
    <source>
        <dbReference type="SAM" id="MobiDB-lite"/>
    </source>
</evidence>
<gene>
    <name evidence="3" type="ORF">BSAL_60850</name>
</gene>
<reference evidence="4" key="1">
    <citation type="submission" date="2015-09" db="EMBL/GenBank/DDBJ databases">
        <authorList>
            <consortium name="Pathogen Informatics"/>
        </authorList>
    </citation>
    <scope>NUCLEOTIDE SEQUENCE [LARGE SCALE GENOMIC DNA]</scope>
    <source>
        <strain evidence="4">Lake Konstanz</strain>
    </source>
</reference>
<sequence length="278" mass="30085">MGFNNPFTRGVVQRLMNDPNVRNAVNKVKNQVQKHPATQKFINDVKSKFKAGGTAAASPAANGSNNNNNNSQSGSGSHHHNQQQTGAGAKATPGDFFSRGQKYWEQHRERVIAFVAANFMGILFFIQFGQQLWHLAVATWSSMNQPHAVEYDRKKKKARDQQSQAQRQPSVTPVPTPQVRPTGGALSLNIDDEPVIGGGGSVSLGALYNGDSLTAFDDSFGVKMGDSKEFQPALDSAFVTGDTTAISKGLFASLVSSGESSEELVFDMRYQSNMSTKL</sequence>
<dbReference type="OrthoDB" id="277699at2759"/>
<dbReference type="Proteomes" id="UP000051952">
    <property type="component" value="Unassembled WGS sequence"/>
</dbReference>
<evidence type="ECO:0000313" key="3">
    <source>
        <dbReference type="EMBL" id="CUF26929.1"/>
    </source>
</evidence>
<keyword evidence="2" id="KW-0472">Membrane</keyword>
<dbReference type="VEuPathDB" id="TriTrypDB:BSAL_60850"/>
<organism evidence="3 4">
    <name type="scientific">Bodo saltans</name>
    <name type="common">Flagellated protozoan</name>
    <dbReference type="NCBI Taxonomy" id="75058"/>
    <lineage>
        <taxon>Eukaryota</taxon>
        <taxon>Discoba</taxon>
        <taxon>Euglenozoa</taxon>
        <taxon>Kinetoplastea</taxon>
        <taxon>Metakinetoplastina</taxon>
        <taxon>Eubodonida</taxon>
        <taxon>Bodonidae</taxon>
        <taxon>Bodo</taxon>
    </lineage>
</organism>
<feature type="region of interest" description="Disordered" evidence="1">
    <location>
        <begin position="52"/>
        <end position="94"/>
    </location>
</feature>
<feature type="transmembrane region" description="Helical" evidence="2">
    <location>
        <begin position="111"/>
        <end position="133"/>
    </location>
</feature>
<keyword evidence="2" id="KW-1133">Transmembrane helix</keyword>
<keyword evidence="4" id="KW-1185">Reference proteome</keyword>
<keyword evidence="2 3" id="KW-0812">Transmembrane</keyword>
<dbReference type="EMBL" id="CYKH01000279">
    <property type="protein sequence ID" value="CUF26929.1"/>
    <property type="molecule type" value="Genomic_DNA"/>
</dbReference>
<feature type="region of interest" description="Disordered" evidence="1">
    <location>
        <begin position="149"/>
        <end position="185"/>
    </location>
</feature>
<proteinExistence type="predicted"/>
<accession>A0A0S4IQN6</accession>
<evidence type="ECO:0000256" key="2">
    <source>
        <dbReference type="SAM" id="Phobius"/>
    </source>
</evidence>
<protein>
    <submittedName>
        <fullName evidence="3">Transmembrane protein, putative</fullName>
    </submittedName>
</protein>
<dbReference type="AlphaFoldDB" id="A0A0S4IQN6"/>
<feature type="compositionally biased region" description="Low complexity" evidence="1">
    <location>
        <begin position="52"/>
        <end position="86"/>
    </location>
</feature>
<name>A0A0S4IQN6_BODSA</name>
<evidence type="ECO:0000313" key="4">
    <source>
        <dbReference type="Proteomes" id="UP000051952"/>
    </source>
</evidence>